<protein>
    <submittedName>
        <fullName evidence="4">PQQ-dependent catabolism-associated CXXCW motif protein</fullName>
    </submittedName>
</protein>
<evidence type="ECO:0000313" key="5">
    <source>
        <dbReference type="Proteomes" id="UP001597213"/>
    </source>
</evidence>
<dbReference type="NCBIfam" id="TIGR03865">
    <property type="entry name" value="PQQ_CXXCW"/>
    <property type="match status" value="1"/>
</dbReference>
<keyword evidence="5" id="KW-1185">Reference proteome</keyword>
<evidence type="ECO:0000256" key="1">
    <source>
        <dbReference type="SAM" id="MobiDB-lite"/>
    </source>
</evidence>
<feature type="domain" description="Rhodanese" evidence="3">
    <location>
        <begin position="178"/>
        <end position="222"/>
    </location>
</feature>
<dbReference type="CDD" id="cd00158">
    <property type="entry name" value="RHOD"/>
    <property type="match status" value="1"/>
</dbReference>
<reference evidence="5" key="1">
    <citation type="journal article" date="2019" name="Int. J. Syst. Evol. Microbiol.">
        <title>The Global Catalogue of Microorganisms (GCM) 10K type strain sequencing project: providing services to taxonomists for standard genome sequencing and annotation.</title>
        <authorList>
            <consortium name="The Broad Institute Genomics Platform"/>
            <consortium name="The Broad Institute Genome Sequencing Center for Infectious Disease"/>
            <person name="Wu L."/>
            <person name="Ma J."/>
        </authorList>
    </citation>
    <scope>NUCLEOTIDE SEQUENCE [LARGE SCALE GENOMIC DNA]</scope>
    <source>
        <strain evidence="5">CCUG 56029</strain>
    </source>
</reference>
<feature type="signal peptide" evidence="2">
    <location>
        <begin position="1"/>
        <end position="23"/>
    </location>
</feature>
<dbReference type="InterPro" id="IPR036873">
    <property type="entry name" value="Rhodanese-like_dom_sf"/>
</dbReference>
<dbReference type="InterPro" id="IPR001763">
    <property type="entry name" value="Rhodanese-like_dom"/>
</dbReference>
<dbReference type="RefSeq" id="WP_379139756.1">
    <property type="nucleotide sequence ID" value="NZ_JBHUEN010000006.1"/>
</dbReference>
<comment type="caution">
    <text evidence="4">The sequence shown here is derived from an EMBL/GenBank/DDBJ whole genome shotgun (WGS) entry which is preliminary data.</text>
</comment>
<organism evidence="4 5">
    <name type="scientific">Paracoccus pacificus</name>
    <dbReference type="NCBI Taxonomy" id="1463598"/>
    <lineage>
        <taxon>Bacteria</taxon>
        <taxon>Pseudomonadati</taxon>
        <taxon>Pseudomonadota</taxon>
        <taxon>Alphaproteobacteria</taxon>
        <taxon>Rhodobacterales</taxon>
        <taxon>Paracoccaceae</taxon>
        <taxon>Paracoccus</taxon>
    </lineage>
</organism>
<proteinExistence type="predicted"/>
<accession>A0ABW4R487</accession>
<dbReference type="Gene3D" id="3.40.250.10">
    <property type="entry name" value="Rhodanese-like domain"/>
    <property type="match status" value="1"/>
</dbReference>
<gene>
    <name evidence="4" type="ORF">ACFSCT_02150</name>
</gene>
<dbReference type="PROSITE" id="PS50206">
    <property type="entry name" value="RHODANESE_3"/>
    <property type="match status" value="1"/>
</dbReference>
<dbReference type="Proteomes" id="UP001597213">
    <property type="component" value="Unassembled WGS sequence"/>
</dbReference>
<feature type="region of interest" description="Disordered" evidence="1">
    <location>
        <begin position="55"/>
        <end position="79"/>
    </location>
</feature>
<name>A0ABW4R487_9RHOB</name>
<evidence type="ECO:0000256" key="2">
    <source>
        <dbReference type="SAM" id="SignalP"/>
    </source>
</evidence>
<evidence type="ECO:0000259" key="3">
    <source>
        <dbReference type="PROSITE" id="PS50206"/>
    </source>
</evidence>
<dbReference type="EMBL" id="JBHUEN010000006">
    <property type="protein sequence ID" value="MFD1880515.1"/>
    <property type="molecule type" value="Genomic_DNA"/>
</dbReference>
<feature type="chain" id="PRO_5046793927" evidence="2">
    <location>
        <begin position="24"/>
        <end position="228"/>
    </location>
</feature>
<evidence type="ECO:0000313" key="4">
    <source>
        <dbReference type="EMBL" id="MFD1880515.1"/>
    </source>
</evidence>
<dbReference type="SUPFAM" id="SSF52821">
    <property type="entry name" value="Rhodanese/Cell cycle control phosphatase"/>
    <property type="match status" value="1"/>
</dbReference>
<keyword evidence="2" id="KW-0732">Signal</keyword>
<sequence length="228" mass="24599">MRGWLFALVSGLMVLAAALPATAQLMVPANSQPSIAADANMAALLAARLRGTQELGWEPPAEPEPKPRRPTVPEPDNYRAAPYFGPVPATLSGATVVDAVQARQLHDQGVPFVDVLPRPMRPDDTPLGTIWVEPQHMTIPGALWLADTGYETLTTPQMATLKQGLIQASHGNLDGRMVFFCSADCWMSWNAARRAVEMGYTGVIWFPDGTDGWQENGDALTPVMPDGP</sequence>
<dbReference type="InterPro" id="IPR022376">
    <property type="entry name" value="PQQ_CXXCW"/>
</dbReference>